<dbReference type="EMBL" id="CM029054">
    <property type="protein sequence ID" value="KAG2538002.1"/>
    <property type="molecule type" value="Genomic_DNA"/>
</dbReference>
<feature type="transmembrane region" description="Helical" evidence="8">
    <location>
        <begin position="424"/>
        <end position="446"/>
    </location>
</feature>
<dbReference type="PROSITE" id="PS50088">
    <property type="entry name" value="ANK_REPEAT"/>
    <property type="match status" value="2"/>
</dbReference>
<evidence type="ECO:0000259" key="9">
    <source>
        <dbReference type="Pfam" id="PF13962"/>
    </source>
</evidence>
<keyword evidence="11" id="KW-1185">Reference proteome</keyword>
<evidence type="ECO:0000313" key="10">
    <source>
        <dbReference type="EMBL" id="KAG2538002.1"/>
    </source>
</evidence>
<dbReference type="PROSITE" id="PS50297">
    <property type="entry name" value="ANK_REP_REGION"/>
    <property type="match status" value="1"/>
</dbReference>
<keyword evidence="3" id="KW-0677">Repeat</keyword>
<gene>
    <name evidence="10" type="ORF">PVAP13_9NG316300</name>
</gene>
<evidence type="ECO:0000256" key="3">
    <source>
        <dbReference type="ARBA" id="ARBA00022737"/>
    </source>
</evidence>
<feature type="transmembrane region" description="Helical" evidence="8">
    <location>
        <begin position="510"/>
        <end position="529"/>
    </location>
</feature>
<keyword evidence="6 8" id="KW-0472">Membrane</keyword>
<feature type="repeat" description="ANK" evidence="7">
    <location>
        <begin position="222"/>
        <end position="254"/>
    </location>
</feature>
<evidence type="ECO:0000256" key="8">
    <source>
        <dbReference type="SAM" id="Phobius"/>
    </source>
</evidence>
<evidence type="ECO:0000256" key="2">
    <source>
        <dbReference type="ARBA" id="ARBA00022692"/>
    </source>
</evidence>
<feature type="domain" description="PGG" evidence="9">
    <location>
        <begin position="427"/>
        <end position="529"/>
    </location>
</feature>
<feature type="repeat" description="ANK" evidence="7">
    <location>
        <begin position="326"/>
        <end position="359"/>
    </location>
</feature>
<dbReference type="AlphaFoldDB" id="A0A8T0MPE6"/>
<evidence type="ECO:0000256" key="6">
    <source>
        <dbReference type="ARBA" id="ARBA00023136"/>
    </source>
</evidence>
<comment type="caution">
    <text evidence="10">The sequence shown here is derived from an EMBL/GenBank/DDBJ whole genome shotgun (WGS) entry which is preliminary data.</text>
</comment>
<accession>A0A8T0MPE6</accession>
<dbReference type="Gene3D" id="1.25.40.20">
    <property type="entry name" value="Ankyrin repeat-containing domain"/>
    <property type="match status" value="3"/>
</dbReference>
<sequence length="579" mass="63245">MSSSGEALYMDQRLLEAATRGDAPLMKQLLAAPGDSDVLLGTTPRGNNCLHIASIQGHEEFCKDVLTTLDHSPALLSAVNNDGETPLLTAVTRGRVPLASFLLGCCRDQQLSETILKQDKHGCNALHHAIRSRLRDLALELIQVEPALSEAVNQSGESPMFIAVMRNYEDVFEKLLEIPSSAHGGPGGINALYAAARNSNSVIAKMIMETRPALASEEEGRNKNTPLQLATLCGRIDVVRVLLEHDRSLGYRFSADGEPLLVSAAFRGHVSVARELLKYCPDAPYTYTSNGWTCLYVAAIFQQTEFVEFVLGLPQLRGLINMQDSDGNTALHLAVAVCNPKIVAALLLRQDIDVTMMNKKTITPIMVLSGAADKAKTLNWNEVFMLMLKADPQDASSIAVIHNEVKAKVTISTREAIKSLTLTYTGNTSLVAILITTITFAAAFTLPGGYSTDPGDEGLPTMARKFAFKAFLISDTMAMCSSLAVAFICIIARWGDLEFLLYYRSFTKKLMWFACMATTTAFATGLYTVLSTRLLWLAVAVCVLTSLLPILTKLLGEWPILRLRFRLGRAFKSDLLNMV</sequence>
<protein>
    <recommendedName>
        <fullName evidence="9">PGG domain-containing protein</fullName>
    </recommendedName>
</protein>
<reference evidence="10" key="1">
    <citation type="submission" date="2020-05" db="EMBL/GenBank/DDBJ databases">
        <title>WGS assembly of Panicum virgatum.</title>
        <authorList>
            <person name="Lovell J.T."/>
            <person name="Jenkins J."/>
            <person name="Shu S."/>
            <person name="Juenger T.E."/>
            <person name="Schmutz J."/>
        </authorList>
    </citation>
    <scope>NUCLEOTIDE SEQUENCE</scope>
    <source>
        <strain evidence="10">AP13</strain>
    </source>
</reference>
<keyword evidence="2 8" id="KW-0812">Transmembrane</keyword>
<comment type="subcellular location">
    <subcellularLocation>
        <location evidence="1">Membrane</location>
        <topology evidence="1">Multi-pass membrane protein</topology>
    </subcellularLocation>
</comment>
<dbReference type="PANTHER" id="PTHR24186">
    <property type="entry name" value="PROTEIN PHOSPHATASE 1 REGULATORY SUBUNIT"/>
    <property type="match status" value="1"/>
</dbReference>
<dbReference type="Pfam" id="PF13962">
    <property type="entry name" value="PGG"/>
    <property type="match status" value="1"/>
</dbReference>
<keyword evidence="5 7" id="KW-0040">ANK repeat</keyword>
<evidence type="ECO:0000256" key="5">
    <source>
        <dbReference type="ARBA" id="ARBA00023043"/>
    </source>
</evidence>
<name>A0A8T0MPE6_PANVG</name>
<feature type="transmembrane region" description="Helical" evidence="8">
    <location>
        <begin position="466"/>
        <end position="490"/>
    </location>
</feature>
<dbReference type="InterPro" id="IPR002110">
    <property type="entry name" value="Ankyrin_rpt"/>
</dbReference>
<dbReference type="SUPFAM" id="SSF48403">
    <property type="entry name" value="Ankyrin repeat"/>
    <property type="match status" value="1"/>
</dbReference>
<dbReference type="InterPro" id="IPR036770">
    <property type="entry name" value="Ankyrin_rpt-contain_sf"/>
</dbReference>
<dbReference type="GO" id="GO:0005886">
    <property type="term" value="C:plasma membrane"/>
    <property type="evidence" value="ECO:0007669"/>
    <property type="project" value="TreeGrafter"/>
</dbReference>
<dbReference type="InterPro" id="IPR026961">
    <property type="entry name" value="PGG_dom"/>
</dbReference>
<evidence type="ECO:0000313" key="11">
    <source>
        <dbReference type="Proteomes" id="UP000823388"/>
    </source>
</evidence>
<evidence type="ECO:0000256" key="1">
    <source>
        <dbReference type="ARBA" id="ARBA00004141"/>
    </source>
</evidence>
<dbReference type="Pfam" id="PF12796">
    <property type="entry name" value="Ank_2"/>
    <property type="match status" value="3"/>
</dbReference>
<feature type="transmembrane region" description="Helical" evidence="8">
    <location>
        <begin position="535"/>
        <end position="556"/>
    </location>
</feature>
<dbReference type="PANTHER" id="PTHR24186:SF54">
    <property type="entry name" value="PGG DOMAIN-CONTAINING PROTEIN"/>
    <property type="match status" value="1"/>
</dbReference>
<proteinExistence type="predicted"/>
<evidence type="ECO:0000256" key="7">
    <source>
        <dbReference type="PROSITE-ProRule" id="PRU00023"/>
    </source>
</evidence>
<dbReference type="Proteomes" id="UP000823388">
    <property type="component" value="Chromosome 9N"/>
</dbReference>
<dbReference type="SMART" id="SM00248">
    <property type="entry name" value="ANK"/>
    <property type="match status" value="10"/>
</dbReference>
<organism evidence="10 11">
    <name type="scientific">Panicum virgatum</name>
    <name type="common">Blackwell switchgrass</name>
    <dbReference type="NCBI Taxonomy" id="38727"/>
    <lineage>
        <taxon>Eukaryota</taxon>
        <taxon>Viridiplantae</taxon>
        <taxon>Streptophyta</taxon>
        <taxon>Embryophyta</taxon>
        <taxon>Tracheophyta</taxon>
        <taxon>Spermatophyta</taxon>
        <taxon>Magnoliopsida</taxon>
        <taxon>Liliopsida</taxon>
        <taxon>Poales</taxon>
        <taxon>Poaceae</taxon>
        <taxon>PACMAD clade</taxon>
        <taxon>Panicoideae</taxon>
        <taxon>Panicodae</taxon>
        <taxon>Paniceae</taxon>
        <taxon>Panicinae</taxon>
        <taxon>Panicum</taxon>
        <taxon>Panicum sect. Hiantes</taxon>
    </lineage>
</organism>
<keyword evidence="4 8" id="KW-1133">Transmembrane helix</keyword>
<evidence type="ECO:0000256" key="4">
    <source>
        <dbReference type="ARBA" id="ARBA00022989"/>
    </source>
</evidence>